<evidence type="ECO:0000256" key="4">
    <source>
        <dbReference type="ARBA" id="ARBA00022679"/>
    </source>
</evidence>
<keyword evidence="3" id="KW-0597">Phosphoprotein</keyword>
<comment type="catalytic activity">
    <reaction evidence="1">
        <text>ATP + protein L-histidine = ADP + protein N-phospho-L-histidine.</text>
        <dbReference type="EC" id="2.7.13.3"/>
    </reaction>
</comment>
<name>A0A543CLJ0_9ACTN</name>
<dbReference type="Proteomes" id="UP000316096">
    <property type="component" value="Unassembled WGS sequence"/>
</dbReference>
<evidence type="ECO:0000256" key="5">
    <source>
        <dbReference type="ARBA" id="ARBA00022741"/>
    </source>
</evidence>
<evidence type="ECO:0000256" key="10">
    <source>
        <dbReference type="SAM" id="Phobius"/>
    </source>
</evidence>
<dbReference type="PANTHER" id="PTHR24421">
    <property type="entry name" value="NITRATE/NITRITE SENSOR PROTEIN NARX-RELATED"/>
    <property type="match status" value="1"/>
</dbReference>
<evidence type="ECO:0000313" key="12">
    <source>
        <dbReference type="EMBL" id="TQL97971.1"/>
    </source>
</evidence>
<dbReference type="CDD" id="cd16917">
    <property type="entry name" value="HATPase_UhpB-NarQ-NarX-like"/>
    <property type="match status" value="1"/>
</dbReference>
<dbReference type="GO" id="GO:0046983">
    <property type="term" value="F:protein dimerization activity"/>
    <property type="evidence" value="ECO:0007669"/>
    <property type="project" value="InterPro"/>
</dbReference>
<evidence type="ECO:0000256" key="6">
    <source>
        <dbReference type="ARBA" id="ARBA00022777"/>
    </source>
</evidence>
<reference evidence="12 13" key="1">
    <citation type="submission" date="2019-06" db="EMBL/GenBank/DDBJ databases">
        <title>Sequencing the genomes of 1000 actinobacteria strains.</title>
        <authorList>
            <person name="Klenk H.-P."/>
        </authorList>
    </citation>
    <scope>NUCLEOTIDE SEQUENCE [LARGE SCALE GENOMIC DNA]</scope>
    <source>
        <strain evidence="12 13">DSM 102200</strain>
    </source>
</reference>
<dbReference type="SMART" id="SM00387">
    <property type="entry name" value="HATPase_c"/>
    <property type="match status" value="1"/>
</dbReference>
<protein>
    <recommendedName>
        <fullName evidence="2">histidine kinase</fullName>
        <ecNumber evidence="2">2.7.13.3</ecNumber>
    </recommendedName>
</protein>
<dbReference type="Pfam" id="PF02518">
    <property type="entry name" value="HATPase_c"/>
    <property type="match status" value="1"/>
</dbReference>
<evidence type="ECO:0000256" key="2">
    <source>
        <dbReference type="ARBA" id="ARBA00012438"/>
    </source>
</evidence>
<gene>
    <name evidence="12" type="ORF">FB559_3583</name>
</gene>
<proteinExistence type="predicted"/>
<dbReference type="InterPro" id="IPR050482">
    <property type="entry name" value="Sensor_HK_TwoCompSys"/>
</dbReference>
<dbReference type="EMBL" id="VFOZ01000001">
    <property type="protein sequence ID" value="TQL97971.1"/>
    <property type="molecule type" value="Genomic_DNA"/>
</dbReference>
<organism evidence="12 13">
    <name type="scientific">Actinoallomurus bryophytorum</name>
    <dbReference type="NCBI Taxonomy" id="1490222"/>
    <lineage>
        <taxon>Bacteria</taxon>
        <taxon>Bacillati</taxon>
        <taxon>Actinomycetota</taxon>
        <taxon>Actinomycetes</taxon>
        <taxon>Streptosporangiales</taxon>
        <taxon>Thermomonosporaceae</taxon>
        <taxon>Actinoallomurus</taxon>
    </lineage>
</organism>
<keyword evidence="4" id="KW-0808">Transferase</keyword>
<dbReference type="Gene3D" id="1.20.5.1930">
    <property type="match status" value="1"/>
</dbReference>
<dbReference type="Pfam" id="PF07730">
    <property type="entry name" value="HisKA_3"/>
    <property type="match status" value="1"/>
</dbReference>
<keyword evidence="8" id="KW-0902">Two-component regulatory system</keyword>
<dbReference type="SUPFAM" id="SSF55874">
    <property type="entry name" value="ATPase domain of HSP90 chaperone/DNA topoisomerase II/histidine kinase"/>
    <property type="match status" value="1"/>
</dbReference>
<evidence type="ECO:0000313" key="13">
    <source>
        <dbReference type="Proteomes" id="UP000316096"/>
    </source>
</evidence>
<accession>A0A543CLJ0</accession>
<keyword evidence="10" id="KW-1133">Transmembrane helix</keyword>
<feature type="domain" description="Histidine kinase/HSP90-like ATPase" evidence="11">
    <location>
        <begin position="309"/>
        <end position="405"/>
    </location>
</feature>
<feature type="transmembrane region" description="Helical" evidence="10">
    <location>
        <begin position="137"/>
        <end position="157"/>
    </location>
</feature>
<feature type="region of interest" description="Disordered" evidence="9">
    <location>
        <begin position="1"/>
        <end position="20"/>
    </location>
</feature>
<keyword evidence="10" id="KW-0472">Membrane</keyword>
<evidence type="ECO:0000256" key="9">
    <source>
        <dbReference type="SAM" id="MobiDB-lite"/>
    </source>
</evidence>
<feature type="transmembrane region" description="Helical" evidence="10">
    <location>
        <begin position="28"/>
        <end position="47"/>
    </location>
</feature>
<keyword evidence="10" id="KW-0812">Transmembrane</keyword>
<dbReference type="Gene3D" id="3.30.565.10">
    <property type="entry name" value="Histidine kinase-like ATPase, C-terminal domain"/>
    <property type="match status" value="1"/>
</dbReference>
<evidence type="ECO:0000256" key="8">
    <source>
        <dbReference type="ARBA" id="ARBA00023012"/>
    </source>
</evidence>
<keyword evidence="13" id="KW-1185">Reference proteome</keyword>
<keyword evidence="7" id="KW-0067">ATP-binding</keyword>
<dbReference type="GO" id="GO:0000155">
    <property type="term" value="F:phosphorelay sensor kinase activity"/>
    <property type="evidence" value="ECO:0007669"/>
    <property type="project" value="InterPro"/>
</dbReference>
<dbReference type="InterPro" id="IPR003594">
    <property type="entry name" value="HATPase_dom"/>
</dbReference>
<sequence>MLGVMASTRPDNGAPSGTGATATRRGPLIVEIVALVVLTVVDSVPLVGGRPAHGMTGELLTSIVPGFGSTAAVLAVLRRRFVARIGLLSGGVIAISLVNTAISSLAHDSVHGTPGLTETLAIALLVGAGCRRLDRYPVIGLGVAGGVAMTVAPVLRYGVGSSMALLAVPAALVWGGSLAVGLTLRDTDDRRLAALAEARTAERLRLARELHDFVAHHVTGIVVRAQAARVVADRPGAGPDADVYREIEEAGSDALTAMRRLVGMLRTDAPVPAPSATGIREAVLDAASGYGRISTEFPDELDRLTLAPEVITMVHRVVLEALTNVRRHAPEATEARVTARVQHDPAADVLVLEISNDGVRGEPGGGTGYGLIGMTERVTALGGTLRAGAESGRQWRITVRLPLDDGIATEVSR</sequence>
<keyword evidence="6 12" id="KW-0418">Kinase</keyword>
<dbReference type="AlphaFoldDB" id="A0A543CLJ0"/>
<keyword evidence="5" id="KW-0547">Nucleotide-binding</keyword>
<feature type="transmembrane region" description="Helical" evidence="10">
    <location>
        <begin position="163"/>
        <end position="184"/>
    </location>
</feature>
<dbReference type="GO" id="GO:0016020">
    <property type="term" value="C:membrane"/>
    <property type="evidence" value="ECO:0007669"/>
    <property type="project" value="InterPro"/>
</dbReference>
<comment type="caution">
    <text evidence="12">The sequence shown here is derived from an EMBL/GenBank/DDBJ whole genome shotgun (WGS) entry which is preliminary data.</text>
</comment>
<dbReference type="EC" id="2.7.13.3" evidence="2"/>
<dbReference type="InterPro" id="IPR036890">
    <property type="entry name" value="HATPase_C_sf"/>
</dbReference>
<dbReference type="GO" id="GO:0005524">
    <property type="term" value="F:ATP binding"/>
    <property type="evidence" value="ECO:0007669"/>
    <property type="project" value="UniProtKB-KW"/>
</dbReference>
<dbReference type="PANTHER" id="PTHR24421:SF10">
    <property type="entry name" value="NITRATE_NITRITE SENSOR PROTEIN NARQ"/>
    <property type="match status" value="1"/>
</dbReference>
<feature type="transmembrane region" description="Helical" evidence="10">
    <location>
        <begin position="59"/>
        <end position="78"/>
    </location>
</feature>
<evidence type="ECO:0000259" key="11">
    <source>
        <dbReference type="SMART" id="SM00387"/>
    </source>
</evidence>
<dbReference type="InterPro" id="IPR011712">
    <property type="entry name" value="Sig_transdc_His_kin_sub3_dim/P"/>
</dbReference>
<evidence type="ECO:0000256" key="3">
    <source>
        <dbReference type="ARBA" id="ARBA00022553"/>
    </source>
</evidence>
<evidence type="ECO:0000256" key="1">
    <source>
        <dbReference type="ARBA" id="ARBA00000085"/>
    </source>
</evidence>
<feature type="transmembrane region" description="Helical" evidence="10">
    <location>
        <begin position="85"/>
        <end position="106"/>
    </location>
</feature>
<feature type="transmembrane region" description="Helical" evidence="10">
    <location>
        <begin position="112"/>
        <end position="130"/>
    </location>
</feature>
<evidence type="ECO:0000256" key="7">
    <source>
        <dbReference type="ARBA" id="ARBA00022840"/>
    </source>
</evidence>